<sequence>MKTYTLKAEARTDFGKKAAKAIRVENKIPVVLNGGEVFALPFTGTLKPGEKLVEIGNGKALITTDLLVNADDVRKLVYTPDVFAIELDVNGEKRNAVLREIQFHPVKDTILHIDFLEVFNNKPVVVEVPVKLEGHAEGVKAGGKLTLSMKKLKVKAIYTEIPERVVVNIDNLGLGKTLQVGDLHYEGLELVNAKNAVVCAVQLTRAARGAAAKA</sequence>
<keyword evidence="1" id="KW-0687">Ribonucleoprotein</keyword>
<accession>A0AC61S7I7</accession>
<keyword evidence="2" id="KW-1185">Reference proteome</keyword>
<keyword evidence="1" id="KW-0689">Ribosomal protein</keyword>
<dbReference type="Proteomes" id="UP000305401">
    <property type="component" value="Unassembled WGS sequence"/>
</dbReference>
<comment type="caution">
    <text evidence="1">The sequence shown here is derived from an EMBL/GenBank/DDBJ whole genome shotgun (WGS) entry which is preliminary data.</text>
</comment>
<reference evidence="1" key="1">
    <citation type="submission" date="2019-04" db="EMBL/GenBank/DDBJ databases">
        <title>Microbes associate with the intestines of laboratory mice.</title>
        <authorList>
            <person name="Navarre W."/>
            <person name="Wong E."/>
            <person name="Huang K.C."/>
            <person name="Tropini C."/>
            <person name="Ng K."/>
            <person name="Yu B."/>
        </authorList>
    </citation>
    <scope>NUCLEOTIDE SEQUENCE</scope>
    <source>
        <strain evidence="1">NM86_A22</strain>
    </source>
</reference>
<dbReference type="EMBL" id="SSTG01000011">
    <property type="protein sequence ID" value="THG54724.1"/>
    <property type="molecule type" value="Genomic_DNA"/>
</dbReference>
<evidence type="ECO:0000313" key="2">
    <source>
        <dbReference type="Proteomes" id="UP000305401"/>
    </source>
</evidence>
<name>A0AC61S7I7_9BACT</name>
<gene>
    <name evidence="1" type="ORF">E5990_01910</name>
</gene>
<organism evidence="1 2">
    <name type="scientific">Muribaculum caecicola</name>
    <dbReference type="NCBI Taxonomy" id="3038144"/>
    <lineage>
        <taxon>Bacteria</taxon>
        <taxon>Pseudomonadati</taxon>
        <taxon>Bacteroidota</taxon>
        <taxon>Bacteroidia</taxon>
        <taxon>Bacteroidales</taxon>
        <taxon>Muribaculaceae</taxon>
        <taxon>Muribaculum</taxon>
    </lineage>
</organism>
<protein>
    <submittedName>
        <fullName evidence="1">50S ribosomal protein L25/general stress protein Ctc</fullName>
    </submittedName>
</protein>
<evidence type="ECO:0000313" key="1">
    <source>
        <dbReference type="EMBL" id="THG54724.1"/>
    </source>
</evidence>
<proteinExistence type="predicted"/>